<dbReference type="GO" id="GO:0042545">
    <property type="term" value="P:cell wall modification"/>
    <property type="evidence" value="ECO:0007669"/>
    <property type="project" value="UniProtKB-UniRule"/>
</dbReference>
<dbReference type="CDD" id="cd15798">
    <property type="entry name" value="PMEI-like_3"/>
    <property type="match status" value="1"/>
</dbReference>
<feature type="domain" description="Pectinesterase inhibitor" evidence="9">
    <location>
        <begin position="47"/>
        <end position="198"/>
    </location>
</feature>
<keyword evidence="8" id="KW-0812">Transmembrane</keyword>
<dbReference type="SUPFAM" id="SSF101148">
    <property type="entry name" value="Plant invertase/pectin methylesterase inhibitor"/>
    <property type="match status" value="1"/>
</dbReference>
<dbReference type="InterPro" id="IPR011050">
    <property type="entry name" value="Pectin_lyase_fold/virulence"/>
</dbReference>
<dbReference type="PROSITE" id="PS00800">
    <property type="entry name" value="PECTINESTERASE_1"/>
    <property type="match status" value="1"/>
</dbReference>
<dbReference type="InterPro" id="IPR000070">
    <property type="entry name" value="Pectinesterase_cat"/>
</dbReference>
<keyword evidence="8" id="KW-0472">Membrane</keyword>
<comment type="caution">
    <text evidence="10">The sequence shown here is derived from an EMBL/GenBank/DDBJ whole genome shotgun (WGS) entry which is preliminary data.</text>
</comment>
<dbReference type="SMART" id="SM00856">
    <property type="entry name" value="PMEI"/>
    <property type="match status" value="1"/>
</dbReference>
<evidence type="ECO:0000256" key="3">
    <source>
        <dbReference type="ARBA" id="ARBA00007786"/>
    </source>
</evidence>
<keyword evidence="6" id="KW-0964">Secreted</keyword>
<keyword evidence="4 6" id="KW-0378">Hydrolase</keyword>
<evidence type="ECO:0000256" key="8">
    <source>
        <dbReference type="SAM" id="Phobius"/>
    </source>
</evidence>
<dbReference type="NCBIfam" id="TIGR01614">
    <property type="entry name" value="PME_inhib"/>
    <property type="match status" value="1"/>
</dbReference>
<evidence type="ECO:0000256" key="1">
    <source>
        <dbReference type="ARBA" id="ARBA00005184"/>
    </source>
</evidence>
<evidence type="ECO:0000313" key="11">
    <source>
        <dbReference type="Proteomes" id="UP001370490"/>
    </source>
</evidence>
<dbReference type="InterPro" id="IPR035513">
    <property type="entry name" value="Invertase/methylesterase_inhib"/>
</dbReference>
<dbReference type="GO" id="GO:0045490">
    <property type="term" value="P:pectin catabolic process"/>
    <property type="evidence" value="ECO:0007669"/>
    <property type="project" value="UniProtKB-UniRule"/>
</dbReference>
<gene>
    <name evidence="10" type="ORF">RJ641_004460</name>
</gene>
<comment type="subcellular location">
    <subcellularLocation>
        <location evidence="6">Secreted</location>
        <location evidence="6">Cell wall</location>
    </subcellularLocation>
</comment>
<proteinExistence type="inferred from homology"/>
<organism evidence="10 11">
    <name type="scientific">Dillenia turbinata</name>
    <dbReference type="NCBI Taxonomy" id="194707"/>
    <lineage>
        <taxon>Eukaryota</taxon>
        <taxon>Viridiplantae</taxon>
        <taxon>Streptophyta</taxon>
        <taxon>Embryophyta</taxon>
        <taxon>Tracheophyta</taxon>
        <taxon>Spermatophyta</taxon>
        <taxon>Magnoliopsida</taxon>
        <taxon>eudicotyledons</taxon>
        <taxon>Gunneridae</taxon>
        <taxon>Pentapetalae</taxon>
        <taxon>Dilleniales</taxon>
        <taxon>Dilleniaceae</taxon>
        <taxon>Dillenia</taxon>
    </lineage>
</organism>
<dbReference type="InterPro" id="IPR012334">
    <property type="entry name" value="Pectin_lyas_fold"/>
</dbReference>
<evidence type="ECO:0000256" key="2">
    <source>
        <dbReference type="ARBA" id="ARBA00006027"/>
    </source>
</evidence>
<comment type="pathway">
    <text evidence="1 6">Glycan metabolism; pectin degradation; 2-dehydro-3-deoxy-D-gluconate from pectin: step 1/5.</text>
</comment>
<dbReference type="InterPro" id="IPR006501">
    <property type="entry name" value="Pectinesterase_inhib_dom"/>
</dbReference>
<comment type="similarity">
    <text evidence="2">In the N-terminal section; belongs to the PMEI family.</text>
</comment>
<dbReference type="PANTHER" id="PTHR31707">
    <property type="entry name" value="PECTINESTERASE"/>
    <property type="match status" value="1"/>
</dbReference>
<dbReference type="Pfam" id="PF04043">
    <property type="entry name" value="PMEI"/>
    <property type="match status" value="1"/>
</dbReference>
<keyword evidence="6" id="KW-0961">Cell wall biogenesis/degradation</keyword>
<name>A0AAN8VI50_9MAGN</name>
<comment type="function">
    <text evidence="6">Acts in the modification of cell walls via demethylesterification of cell wall pectin.</text>
</comment>
<dbReference type="SUPFAM" id="SSF51126">
    <property type="entry name" value="Pectin lyase-like"/>
    <property type="match status" value="1"/>
</dbReference>
<feature type="region of interest" description="Disordered" evidence="7">
    <location>
        <begin position="372"/>
        <end position="394"/>
    </location>
</feature>
<evidence type="ECO:0000256" key="4">
    <source>
        <dbReference type="ARBA" id="ARBA00022801"/>
    </source>
</evidence>
<keyword evidence="11" id="KW-1185">Reference proteome</keyword>
<evidence type="ECO:0000256" key="7">
    <source>
        <dbReference type="SAM" id="MobiDB-lite"/>
    </source>
</evidence>
<dbReference type="Proteomes" id="UP001370490">
    <property type="component" value="Unassembled WGS sequence"/>
</dbReference>
<evidence type="ECO:0000256" key="5">
    <source>
        <dbReference type="ARBA" id="ARBA00023085"/>
    </source>
</evidence>
<comment type="similarity">
    <text evidence="3">In the C-terminal section; belongs to the pectinesterase family.</text>
</comment>
<evidence type="ECO:0000259" key="9">
    <source>
        <dbReference type="SMART" id="SM00856"/>
    </source>
</evidence>
<keyword evidence="6" id="KW-0134">Cell wall</keyword>
<reference evidence="10 11" key="1">
    <citation type="submission" date="2023-12" db="EMBL/GenBank/DDBJ databases">
        <title>A high-quality genome assembly for Dillenia turbinata (Dilleniales).</title>
        <authorList>
            <person name="Chanderbali A."/>
        </authorList>
    </citation>
    <scope>NUCLEOTIDE SEQUENCE [LARGE SCALE GENOMIC DNA]</scope>
    <source>
        <strain evidence="10">LSX21</strain>
        <tissue evidence="10">Leaf</tissue>
    </source>
</reference>
<feature type="transmembrane region" description="Helical" evidence="8">
    <location>
        <begin position="7"/>
        <end position="27"/>
    </location>
</feature>
<keyword evidence="8" id="KW-1133">Transmembrane helix</keyword>
<evidence type="ECO:0000256" key="6">
    <source>
        <dbReference type="RuleBase" id="RU000589"/>
    </source>
</evidence>
<dbReference type="Pfam" id="PF01095">
    <property type="entry name" value="Pectinesterase"/>
    <property type="match status" value="1"/>
</dbReference>
<dbReference type="GO" id="GO:0030599">
    <property type="term" value="F:pectinesterase activity"/>
    <property type="evidence" value="ECO:0007669"/>
    <property type="project" value="UniProtKB-UniRule"/>
</dbReference>
<dbReference type="Gene3D" id="1.20.140.40">
    <property type="entry name" value="Invertase/pectin methylesterase inhibitor family protein"/>
    <property type="match status" value="1"/>
</dbReference>
<dbReference type="EMBL" id="JBAMMX010000012">
    <property type="protein sequence ID" value="KAK6930366.1"/>
    <property type="molecule type" value="Genomic_DNA"/>
</dbReference>
<dbReference type="AlphaFoldDB" id="A0AAN8VI50"/>
<dbReference type="InterPro" id="IPR018040">
    <property type="entry name" value="Pectinesterase_Tyr_AS"/>
</dbReference>
<accession>A0AAN8VI50</accession>
<protein>
    <recommendedName>
        <fullName evidence="6">Pectinesterase</fullName>
        <ecNumber evidence="6">3.1.1.11</ecNumber>
    </recommendedName>
</protein>
<dbReference type="EC" id="3.1.1.11" evidence="6"/>
<dbReference type="Gene3D" id="2.160.20.10">
    <property type="entry name" value="Single-stranded right-handed beta-helix, Pectin lyase-like"/>
    <property type="match status" value="1"/>
</dbReference>
<dbReference type="GO" id="GO:0004857">
    <property type="term" value="F:enzyme inhibitor activity"/>
    <property type="evidence" value="ECO:0007669"/>
    <property type="project" value="InterPro"/>
</dbReference>
<dbReference type="FunFam" id="1.20.140.40:FF:000001">
    <property type="entry name" value="Pectinesterase"/>
    <property type="match status" value="1"/>
</dbReference>
<keyword evidence="5 6" id="KW-0063">Aspartyl esterase</keyword>
<evidence type="ECO:0000313" key="10">
    <source>
        <dbReference type="EMBL" id="KAK6930366.1"/>
    </source>
</evidence>
<sequence>MAAKKPILAGVSVILVVGAVIGVIAGVRRISHSDGSSSSSNNLDFSTSQKAVSSLCSQTDYKDTCLSSLSSVANNKSATIQDIVQTAFKAVMEQVNSLIAKSGSLGNATNNSTQKMAMEDCQDMLQLAIADLQASISMVGESDLHTVNDRVAELMNWLSAVVSYQQSCLDGVTQPDMKNEISNNMLNATQLTSNALAITSAISQIVTSFNISSNLISNSRRLLEASEVDKDGYPAWFSHMDRKLLAKQDKGNIKPNAVVAKDGSGQYRTIAAALAAYPKNNKGRYVIYIKAGIYDEYLTVTKDQVNVFMYGDGPRKTLITGRKNNRDGVSTYQSASFCKLLYRRKARATSSVQYGNCMRALLVTLWSQHLPSRVPPERTTTSQAHKHATDPVCR</sequence>
<comment type="catalytic activity">
    <reaction evidence="6">
        <text>[(1-&gt;4)-alpha-D-galacturonosyl methyl ester](n) + n H2O = [(1-&gt;4)-alpha-D-galacturonosyl](n) + n methanol + n H(+)</text>
        <dbReference type="Rhea" id="RHEA:22380"/>
        <dbReference type="Rhea" id="RHEA-COMP:14570"/>
        <dbReference type="Rhea" id="RHEA-COMP:14573"/>
        <dbReference type="ChEBI" id="CHEBI:15377"/>
        <dbReference type="ChEBI" id="CHEBI:15378"/>
        <dbReference type="ChEBI" id="CHEBI:17790"/>
        <dbReference type="ChEBI" id="CHEBI:140522"/>
        <dbReference type="ChEBI" id="CHEBI:140523"/>
        <dbReference type="EC" id="3.1.1.11"/>
    </reaction>
</comment>